<evidence type="ECO:0000313" key="2">
    <source>
        <dbReference type="Proteomes" id="UP000001075"/>
    </source>
</evidence>
<dbReference type="Proteomes" id="UP000001075">
    <property type="component" value="Unassembled WGS sequence"/>
</dbReference>
<dbReference type="AlphaFoldDB" id="G3HNG1"/>
<organism evidence="1 2">
    <name type="scientific">Cricetulus griseus</name>
    <name type="common">Chinese hamster</name>
    <name type="synonym">Cricetulus barabensis griseus</name>
    <dbReference type="NCBI Taxonomy" id="10029"/>
    <lineage>
        <taxon>Eukaryota</taxon>
        <taxon>Metazoa</taxon>
        <taxon>Chordata</taxon>
        <taxon>Craniata</taxon>
        <taxon>Vertebrata</taxon>
        <taxon>Euteleostomi</taxon>
        <taxon>Mammalia</taxon>
        <taxon>Eutheria</taxon>
        <taxon>Euarchontoglires</taxon>
        <taxon>Glires</taxon>
        <taxon>Rodentia</taxon>
        <taxon>Myomorpha</taxon>
        <taxon>Muroidea</taxon>
        <taxon>Cricetidae</taxon>
        <taxon>Cricetinae</taxon>
        <taxon>Cricetulus</taxon>
    </lineage>
</organism>
<proteinExistence type="predicted"/>
<accession>G3HNG1</accession>
<dbReference type="EMBL" id="JH000544">
    <property type="protein sequence ID" value="EGW01630.1"/>
    <property type="molecule type" value="Genomic_DNA"/>
</dbReference>
<name>G3HNG1_CRIGR</name>
<reference evidence="2" key="1">
    <citation type="journal article" date="2011" name="Nat. Biotechnol.">
        <title>The genomic sequence of the Chinese hamster ovary (CHO)-K1 cell line.</title>
        <authorList>
            <person name="Xu X."/>
            <person name="Nagarajan H."/>
            <person name="Lewis N.E."/>
            <person name="Pan S."/>
            <person name="Cai Z."/>
            <person name="Liu X."/>
            <person name="Chen W."/>
            <person name="Xie M."/>
            <person name="Wang W."/>
            <person name="Hammond S."/>
            <person name="Andersen M.R."/>
            <person name="Neff N."/>
            <person name="Passarelli B."/>
            <person name="Koh W."/>
            <person name="Fan H.C."/>
            <person name="Wang J."/>
            <person name="Gui Y."/>
            <person name="Lee K.H."/>
            <person name="Betenbaugh M.J."/>
            <person name="Quake S.R."/>
            <person name="Famili I."/>
            <person name="Palsson B.O."/>
            <person name="Wang J."/>
        </authorList>
    </citation>
    <scope>NUCLEOTIDE SEQUENCE [LARGE SCALE GENOMIC DNA]</scope>
    <source>
        <strain evidence="2">CHO K1 cell line</strain>
    </source>
</reference>
<dbReference type="InParanoid" id="G3HNG1"/>
<evidence type="ECO:0000313" key="1">
    <source>
        <dbReference type="EMBL" id="EGW01630.1"/>
    </source>
</evidence>
<sequence>MWLLGIELRTSGRAASALNLCAISPAPSQLSYKTQDNLPKVEQTPVGWALPHQSSVSHRPK</sequence>
<gene>
    <name evidence="1" type="ORF">I79_012299</name>
</gene>
<protein>
    <submittedName>
        <fullName evidence="1">Uncharacterized protein</fullName>
    </submittedName>
</protein>